<gene>
    <name evidence="7" type="ORF">E6C55_05385</name>
</gene>
<evidence type="ECO:0000313" key="8">
    <source>
        <dbReference type="Proteomes" id="UP000310636"/>
    </source>
</evidence>
<dbReference type="InterPro" id="IPR002491">
    <property type="entry name" value="ABC_transptr_periplasmic_BD"/>
</dbReference>
<proteinExistence type="inferred from homology"/>
<dbReference type="Gene3D" id="3.40.50.1980">
    <property type="entry name" value="Nitrogenase molybdenum iron protein domain"/>
    <property type="match status" value="2"/>
</dbReference>
<dbReference type="PANTHER" id="PTHR30532">
    <property type="entry name" value="IRON III DICITRATE-BINDING PERIPLASMIC PROTEIN"/>
    <property type="match status" value="1"/>
</dbReference>
<comment type="caution">
    <text evidence="7">The sequence shown here is derived from an EMBL/GenBank/DDBJ whole genome shotgun (WGS) entry which is preliminary data.</text>
</comment>
<keyword evidence="3" id="KW-0813">Transport</keyword>
<keyword evidence="4 5" id="KW-0732">Signal</keyword>
<feature type="domain" description="Fe/B12 periplasmic-binding" evidence="6">
    <location>
        <begin position="91"/>
        <end position="350"/>
    </location>
</feature>
<comment type="subcellular location">
    <subcellularLocation>
        <location evidence="1">Cell envelope</location>
    </subcellularLocation>
</comment>
<comment type="similarity">
    <text evidence="2">Belongs to the bacterial solute-binding protein 8 family.</text>
</comment>
<accession>A0A4V3WG84</accession>
<dbReference type="AlphaFoldDB" id="A0A4V3WG84"/>
<dbReference type="PROSITE" id="PS50983">
    <property type="entry name" value="FE_B12_PBP"/>
    <property type="match status" value="1"/>
</dbReference>
<dbReference type="PANTHER" id="PTHR30532:SF26">
    <property type="entry name" value="IRON(3+)-HYDROXAMATE-BINDING PROTEIN FHUD"/>
    <property type="match status" value="1"/>
</dbReference>
<dbReference type="GO" id="GO:0030288">
    <property type="term" value="C:outer membrane-bounded periplasmic space"/>
    <property type="evidence" value="ECO:0007669"/>
    <property type="project" value="TreeGrafter"/>
</dbReference>
<reference evidence="7 8" key="1">
    <citation type="submission" date="2019-04" db="EMBL/GenBank/DDBJ databases">
        <title>Cohnella sp. nov. isolated from preserved vegetables.</title>
        <authorList>
            <person name="Lin S.-Y."/>
            <person name="Hung M.-H."/>
            <person name="Young C.-C."/>
        </authorList>
    </citation>
    <scope>NUCLEOTIDE SEQUENCE [LARGE SCALE GENOMIC DNA]</scope>
    <source>
        <strain evidence="7 8">CC-MHH1044</strain>
    </source>
</reference>
<dbReference type="SUPFAM" id="SSF53807">
    <property type="entry name" value="Helical backbone' metal receptor"/>
    <property type="match status" value="1"/>
</dbReference>
<evidence type="ECO:0000256" key="2">
    <source>
        <dbReference type="ARBA" id="ARBA00008814"/>
    </source>
</evidence>
<keyword evidence="8" id="KW-1185">Reference proteome</keyword>
<evidence type="ECO:0000259" key="6">
    <source>
        <dbReference type="PROSITE" id="PS50983"/>
    </source>
</evidence>
<protein>
    <recommendedName>
        <fullName evidence="6">Fe/B12 periplasmic-binding domain-containing protein</fullName>
    </recommendedName>
</protein>
<evidence type="ECO:0000256" key="4">
    <source>
        <dbReference type="ARBA" id="ARBA00022729"/>
    </source>
</evidence>
<evidence type="ECO:0000313" key="7">
    <source>
        <dbReference type="EMBL" id="THF83287.1"/>
    </source>
</evidence>
<organism evidence="7 8">
    <name type="scientific">Cohnella fermenti</name>
    <dbReference type="NCBI Taxonomy" id="2565925"/>
    <lineage>
        <taxon>Bacteria</taxon>
        <taxon>Bacillati</taxon>
        <taxon>Bacillota</taxon>
        <taxon>Bacilli</taxon>
        <taxon>Bacillales</taxon>
        <taxon>Paenibacillaceae</taxon>
        <taxon>Cohnella</taxon>
    </lineage>
</organism>
<feature type="signal peptide" evidence="5">
    <location>
        <begin position="1"/>
        <end position="32"/>
    </location>
</feature>
<dbReference type="PROSITE" id="PS51257">
    <property type="entry name" value="PROKAR_LIPOPROTEIN"/>
    <property type="match status" value="1"/>
</dbReference>
<evidence type="ECO:0000256" key="1">
    <source>
        <dbReference type="ARBA" id="ARBA00004196"/>
    </source>
</evidence>
<dbReference type="Pfam" id="PF01497">
    <property type="entry name" value="Peripla_BP_2"/>
    <property type="match status" value="1"/>
</dbReference>
<feature type="chain" id="PRO_5020374318" description="Fe/B12 periplasmic-binding domain-containing protein" evidence="5">
    <location>
        <begin position="33"/>
        <end position="352"/>
    </location>
</feature>
<name>A0A4V3WG84_9BACL</name>
<evidence type="ECO:0000256" key="3">
    <source>
        <dbReference type="ARBA" id="ARBA00022448"/>
    </source>
</evidence>
<dbReference type="InterPro" id="IPR051313">
    <property type="entry name" value="Bact_iron-sidero_bind"/>
</dbReference>
<dbReference type="OrthoDB" id="2241086at2"/>
<dbReference type="GO" id="GO:1901678">
    <property type="term" value="P:iron coordination entity transport"/>
    <property type="evidence" value="ECO:0007669"/>
    <property type="project" value="UniProtKB-ARBA"/>
</dbReference>
<dbReference type="EMBL" id="SSOB01000005">
    <property type="protein sequence ID" value="THF83287.1"/>
    <property type="molecule type" value="Genomic_DNA"/>
</dbReference>
<sequence length="352" mass="38336">MEGLMKNKHAQRIVFALLLTFTLLLAACGNNAANNNAAESAGTGESAAAATASAAGSAANGSATDSANGESSTRIIKTVTGDVEIPVNPQRVVTDGYLPNLLLLGIKPVGSTQWDLENKVIADQIEGIENTGERSLEKMLDLDPDLIITWINPASDAKIIEQYEKIAPTIAIPYGEFKDVHDAVNYFADIFGKQDAAEQWLADFDKDVQTAREQIGGVVKPEDTFALMGVFVVDKGFYVYGDGNYRGGEAIYKQLGLNPPAKQKAEMIGKEEYRQISYEVVGDYAGDYIFLDQGDMISEVWGEDEGVWKSLDAVKNNRVFQLDPDLFWGNDPISLRLQVQELARIITERAGS</sequence>
<dbReference type="Proteomes" id="UP000310636">
    <property type="component" value="Unassembled WGS sequence"/>
</dbReference>
<evidence type="ECO:0000256" key="5">
    <source>
        <dbReference type="SAM" id="SignalP"/>
    </source>
</evidence>